<dbReference type="OrthoDB" id="1906820at2759"/>
<reference evidence="2" key="1">
    <citation type="journal article" date="2019" name="Gigascience">
        <title>De novo genome assembly of the endangered Acer yangbiense, a plant species with extremely small populations endemic to Yunnan Province, China.</title>
        <authorList>
            <person name="Yang J."/>
            <person name="Wariss H.M."/>
            <person name="Tao L."/>
            <person name="Zhang R."/>
            <person name="Yun Q."/>
            <person name="Hollingsworth P."/>
            <person name="Dao Z."/>
            <person name="Luo G."/>
            <person name="Guo H."/>
            <person name="Ma Y."/>
            <person name="Sun W."/>
        </authorList>
    </citation>
    <scope>NUCLEOTIDE SEQUENCE [LARGE SCALE GENOMIC DNA]</scope>
    <source>
        <strain evidence="2">cv. Malutang</strain>
    </source>
</reference>
<sequence length="162" mass="17420">MVESSAASLLTEFQRSKRALAPHLHSVPISGGLDWIVPPHGQLKLNTAAARHNHGLSIGVGAAIKDDKGLVVAARSNQLPGKFTAKVEELIGLHEGLQLAHFYNMKVDFAEVISPKVVSILNDSIPLVGESKFIMTDIKMLVSVVGNGFGWTFGPNMVVLCW</sequence>
<dbReference type="InterPro" id="IPR053151">
    <property type="entry name" value="RNase_H-like"/>
</dbReference>
<dbReference type="AlphaFoldDB" id="A0A5C7H4R1"/>
<evidence type="ECO:0000313" key="2">
    <source>
        <dbReference type="Proteomes" id="UP000323000"/>
    </source>
</evidence>
<proteinExistence type="predicted"/>
<keyword evidence="2" id="KW-1185">Reference proteome</keyword>
<gene>
    <name evidence="1" type="ORF">EZV62_023946</name>
</gene>
<name>A0A5C7H4R1_9ROSI</name>
<evidence type="ECO:0000313" key="1">
    <source>
        <dbReference type="EMBL" id="TXG51422.1"/>
    </source>
</evidence>
<protein>
    <submittedName>
        <fullName evidence="1">Uncharacterized protein</fullName>
    </submittedName>
</protein>
<organism evidence="1 2">
    <name type="scientific">Acer yangbiense</name>
    <dbReference type="NCBI Taxonomy" id="1000413"/>
    <lineage>
        <taxon>Eukaryota</taxon>
        <taxon>Viridiplantae</taxon>
        <taxon>Streptophyta</taxon>
        <taxon>Embryophyta</taxon>
        <taxon>Tracheophyta</taxon>
        <taxon>Spermatophyta</taxon>
        <taxon>Magnoliopsida</taxon>
        <taxon>eudicotyledons</taxon>
        <taxon>Gunneridae</taxon>
        <taxon>Pentapetalae</taxon>
        <taxon>rosids</taxon>
        <taxon>malvids</taxon>
        <taxon>Sapindales</taxon>
        <taxon>Sapindaceae</taxon>
        <taxon>Hippocastanoideae</taxon>
        <taxon>Acereae</taxon>
        <taxon>Acer</taxon>
    </lineage>
</organism>
<dbReference type="PANTHER" id="PTHR47723:SF19">
    <property type="entry name" value="POLYNUCLEOTIDYL TRANSFERASE, RIBONUCLEASE H-LIKE SUPERFAMILY PROTEIN"/>
    <property type="match status" value="1"/>
</dbReference>
<dbReference type="EMBL" id="VAHF01000011">
    <property type="protein sequence ID" value="TXG51422.1"/>
    <property type="molecule type" value="Genomic_DNA"/>
</dbReference>
<dbReference type="Proteomes" id="UP000323000">
    <property type="component" value="Chromosome 11"/>
</dbReference>
<dbReference type="PANTHER" id="PTHR47723">
    <property type="entry name" value="OS05G0353850 PROTEIN"/>
    <property type="match status" value="1"/>
</dbReference>
<comment type="caution">
    <text evidence="1">The sequence shown here is derived from an EMBL/GenBank/DDBJ whole genome shotgun (WGS) entry which is preliminary data.</text>
</comment>
<accession>A0A5C7H4R1</accession>